<feature type="transmembrane region" description="Helical" evidence="7">
    <location>
        <begin position="374"/>
        <end position="392"/>
    </location>
</feature>
<evidence type="ECO:0000256" key="4">
    <source>
        <dbReference type="ARBA" id="ARBA00022989"/>
    </source>
</evidence>
<proteinExistence type="predicted"/>
<feature type="transmembrane region" description="Helical" evidence="7">
    <location>
        <begin position="404"/>
        <end position="424"/>
    </location>
</feature>
<dbReference type="Gene3D" id="1.20.1250.20">
    <property type="entry name" value="MFS general substrate transporter like domains"/>
    <property type="match status" value="2"/>
</dbReference>
<keyword evidence="2" id="KW-0813">Transport</keyword>
<evidence type="ECO:0000256" key="1">
    <source>
        <dbReference type="ARBA" id="ARBA00004141"/>
    </source>
</evidence>
<protein>
    <recommendedName>
        <fullName evidence="8">Major facilitator superfamily (MFS) profile domain-containing protein</fullName>
    </recommendedName>
</protein>
<dbReference type="SUPFAM" id="SSF103473">
    <property type="entry name" value="MFS general substrate transporter"/>
    <property type="match status" value="1"/>
</dbReference>
<keyword evidence="3 7" id="KW-0812">Transmembrane</keyword>
<sequence length="517" mass="58389">MAPTNDIISQVDSINDEDSTEKSNSELNKRLLAIEWHEDEEKKILRRLDFYLIPLVMIMFFTLNLDRGNISNALTDNMMADLSITQEIINTGNSLVYVGICIGDIPANLMIQKVFYHPCSEKLFRTNTSQQIGADIWLPCQLLAWGLVATFQAFIKNKAGFLATRFLLGLCESGFIPGTLWYLTKWYTKRELGKRTVLFFTGSYMANLLNGLIAYGLLRLRGRAGLTGWQWLFLVDGLATLTVGITTLFLLPRDPSRGNSIIKLPISSFTPRESEILLGRIVRDNPYNTDPRDSHLSQFQIVVSVLTDWKVWAHCSMALLGLEYSPPIGTYSPSIIKSFGFGKFNSNLLVMPNSALLIITTFTLSWWSDKVNSRSIPIIFAAIWLLIGLIVLDTLPHTKSHWTFYAFLVFTGGSPSWHPLNVAWLNANQPTPRRRAIAVALYMAMTNLSAVPASHIFQASDKPYYHKGFKILFIMAALAISVMVGMRFAYRWLNKRIEEGKGTLEGGELDRGFRYQL</sequence>
<dbReference type="PANTHER" id="PTHR43791">
    <property type="entry name" value="PERMEASE-RELATED"/>
    <property type="match status" value="1"/>
</dbReference>
<dbReference type="GO" id="GO:0016020">
    <property type="term" value="C:membrane"/>
    <property type="evidence" value="ECO:0007669"/>
    <property type="project" value="UniProtKB-SubCell"/>
</dbReference>
<evidence type="ECO:0000259" key="8">
    <source>
        <dbReference type="PROSITE" id="PS50850"/>
    </source>
</evidence>
<dbReference type="Proteomes" id="UP001152300">
    <property type="component" value="Unassembled WGS sequence"/>
</dbReference>
<evidence type="ECO:0000313" key="10">
    <source>
        <dbReference type="Proteomes" id="UP001152300"/>
    </source>
</evidence>
<evidence type="ECO:0000256" key="3">
    <source>
        <dbReference type="ARBA" id="ARBA00022692"/>
    </source>
</evidence>
<dbReference type="InterPro" id="IPR020846">
    <property type="entry name" value="MFS_dom"/>
</dbReference>
<feature type="transmembrane region" description="Helical" evidence="7">
    <location>
        <begin position="229"/>
        <end position="251"/>
    </location>
</feature>
<evidence type="ECO:0000256" key="7">
    <source>
        <dbReference type="SAM" id="Phobius"/>
    </source>
</evidence>
<feature type="region of interest" description="Disordered" evidence="6">
    <location>
        <begin position="1"/>
        <end position="22"/>
    </location>
</feature>
<dbReference type="GO" id="GO:0022857">
    <property type="term" value="F:transmembrane transporter activity"/>
    <property type="evidence" value="ECO:0007669"/>
    <property type="project" value="InterPro"/>
</dbReference>
<comment type="caution">
    <text evidence="9">The sequence shown here is derived from an EMBL/GenBank/DDBJ whole genome shotgun (WGS) entry which is preliminary data.</text>
</comment>
<feature type="transmembrane region" description="Helical" evidence="7">
    <location>
        <begin position="196"/>
        <end position="217"/>
    </location>
</feature>
<keyword evidence="4 7" id="KW-1133">Transmembrane helix</keyword>
<evidence type="ECO:0000256" key="2">
    <source>
        <dbReference type="ARBA" id="ARBA00022448"/>
    </source>
</evidence>
<feature type="transmembrane region" description="Helical" evidence="7">
    <location>
        <begin position="469"/>
        <end position="490"/>
    </location>
</feature>
<dbReference type="Pfam" id="PF07690">
    <property type="entry name" value="MFS_1"/>
    <property type="match status" value="1"/>
</dbReference>
<name>A0A9X0ANV7_9HELO</name>
<dbReference type="OrthoDB" id="2985014at2759"/>
<dbReference type="AlphaFoldDB" id="A0A9X0ANV7"/>
<dbReference type="PANTHER" id="PTHR43791:SF32">
    <property type="entry name" value="MAJOR FACILITATOR SUPERFAMILY (MFS) PROFILE DOMAIN-CONTAINING PROTEIN"/>
    <property type="match status" value="1"/>
</dbReference>
<reference evidence="9" key="1">
    <citation type="submission" date="2022-11" db="EMBL/GenBank/DDBJ databases">
        <title>Genome Resource of Sclerotinia nivalis Strain SnTB1, a Plant Pathogen Isolated from American Ginseng.</title>
        <authorList>
            <person name="Fan S."/>
        </authorList>
    </citation>
    <scope>NUCLEOTIDE SEQUENCE</scope>
    <source>
        <strain evidence="9">SnTB1</strain>
    </source>
</reference>
<feature type="transmembrane region" description="Helical" evidence="7">
    <location>
        <begin position="348"/>
        <end position="368"/>
    </location>
</feature>
<dbReference type="InterPro" id="IPR036259">
    <property type="entry name" value="MFS_trans_sf"/>
</dbReference>
<evidence type="ECO:0000313" key="9">
    <source>
        <dbReference type="EMBL" id="KAJ8066221.1"/>
    </source>
</evidence>
<dbReference type="EMBL" id="JAPEIS010000005">
    <property type="protein sequence ID" value="KAJ8066221.1"/>
    <property type="molecule type" value="Genomic_DNA"/>
</dbReference>
<comment type="subcellular location">
    <subcellularLocation>
        <location evidence="1">Membrane</location>
        <topology evidence="1">Multi-pass membrane protein</topology>
    </subcellularLocation>
</comment>
<keyword evidence="10" id="KW-1185">Reference proteome</keyword>
<gene>
    <name evidence="9" type="ORF">OCU04_005305</name>
</gene>
<feature type="compositionally biased region" description="Polar residues" evidence="6">
    <location>
        <begin position="1"/>
        <end position="13"/>
    </location>
</feature>
<keyword evidence="5 7" id="KW-0472">Membrane</keyword>
<feature type="transmembrane region" description="Helical" evidence="7">
    <location>
        <begin position="161"/>
        <end position="184"/>
    </location>
</feature>
<feature type="transmembrane region" description="Helical" evidence="7">
    <location>
        <begin position="436"/>
        <end position="457"/>
    </location>
</feature>
<feature type="domain" description="Major facilitator superfamily (MFS) profile" evidence="8">
    <location>
        <begin position="52"/>
        <end position="494"/>
    </location>
</feature>
<evidence type="ECO:0000256" key="5">
    <source>
        <dbReference type="ARBA" id="ARBA00023136"/>
    </source>
</evidence>
<dbReference type="PROSITE" id="PS50850">
    <property type="entry name" value="MFS"/>
    <property type="match status" value="1"/>
</dbReference>
<dbReference type="InterPro" id="IPR011701">
    <property type="entry name" value="MFS"/>
</dbReference>
<evidence type="ECO:0000256" key="6">
    <source>
        <dbReference type="SAM" id="MobiDB-lite"/>
    </source>
</evidence>
<dbReference type="FunFam" id="1.20.1250.20:FF:000893">
    <property type="entry name" value="Similar to transporter"/>
    <property type="match status" value="1"/>
</dbReference>
<accession>A0A9X0ANV7</accession>
<organism evidence="9 10">
    <name type="scientific">Sclerotinia nivalis</name>
    <dbReference type="NCBI Taxonomy" id="352851"/>
    <lineage>
        <taxon>Eukaryota</taxon>
        <taxon>Fungi</taxon>
        <taxon>Dikarya</taxon>
        <taxon>Ascomycota</taxon>
        <taxon>Pezizomycotina</taxon>
        <taxon>Leotiomycetes</taxon>
        <taxon>Helotiales</taxon>
        <taxon>Sclerotiniaceae</taxon>
        <taxon>Sclerotinia</taxon>
    </lineage>
</organism>